<name>A0A2U7UD82_9VIRU</name>
<dbReference type="RefSeq" id="YP_009482365.1">
    <property type="nucleotide sequence ID" value="NC_037666.1"/>
</dbReference>
<evidence type="ECO:0000313" key="1">
    <source>
        <dbReference type="EMBL" id="AVK76362.1"/>
    </source>
</evidence>
<proteinExistence type="predicted"/>
<accession>A0A2U7UD82</accession>
<dbReference type="KEGG" id="vg:36843075"/>
<reference evidence="1" key="1">
    <citation type="journal article" date="2018" name="Nat. Commun.">
        <title>Diversity and evolution of the emerging Pandoraviridae family.</title>
        <authorList>
            <person name="Legendre M."/>
            <person name="Fabre E."/>
            <person name="Poirot O."/>
            <person name="Jeudy S."/>
            <person name="Lartigue A."/>
            <person name="Alempic J.M."/>
            <person name="Beucher L."/>
            <person name="Philippe N."/>
            <person name="Bertaux L."/>
            <person name="Christo-Foroux E."/>
            <person name="Labadie K."/>
            <person name="Coute Y."/>
            <person name="Abergel C."/>
            <person name="Claverie J.M."/>
        </authorList>
    </citation>
    <scope>NUCLEOTIDE SEQUENCE [LARGE SCALE GENOMIC DNA]</scope>
    <source>
        <strain evidence="1">Neocaledonia</strain>
    </source>
</reference>
<protein>
    <submittedName>
        <fullName evidence="1">Uncharacterized protein</fullName>
    </submittedName>
</protein>
<dbReference type="EMBL" id="MG011690">
    <property type="protein sequence ID" value="AVK76362.1"/>
    <property type="molecule type" value="Genomic_DNA"/>
</dbReference>
<gene>
    <name evidence="1" type="ORF">pneo_cds_755</name>
</gene>
<organism evidence="1">
    <name type="scientific">Pandoravirus neocaledonia</name>
    <dbReference type="NCBI Taxonomy" id="2107708"/>
    <lineage>
        <taxon>Viruses</taxon>
        <taxon>Pandoravirus</taxon>
    </lineage>
</organism>
<dbReference type="GeneID" id="36843075"/>
<sequence length="69" mass="7906">MYQATTADRESLDTRGSHRPLDIRTRMDCFCEDIDLWHAYAAVEIYLVHANGRWAAGVALRLPDKEKGK</sequence>
<dbReference type="Proteomes" id="UP000249287">
    <property type="component" value="Segment"/>
</dbReference>